<feature type="transmembrane region" description="Helical" evidence="1">
    <location>
        <begin position="42"/>
        <end position="63"/>
    </location>
</feature>
<organism evidence="2 3">
    <name type="scientific">Populus alba x Populus x berolinensis</name>
    <dbReference type="NCBI Taxonomy" id="444605"/>
    <lineage>
        <taxon>Eukaryota</taxon>
        <taxon>Viridiplantae</taxon>
        <taxon>Streptophyta</taxon>
        <taxon>Embryophyta</taxon>
        <taxon>Tracheophyta</taxon>
        <taxon>Spermatophyta</taxon>
        <taxon>Magnoliopsida</taxon>
        <taxon>eudicotyledons</taxon>
        <taxon>Gunneridae</taxon>
        <taxon>Pentapetalae</taxon>
        <taxon>rosids</taxon>
        <taxon>fabids</taxon>
        <taxon>Malpighiales</taxon>
        <taxon>Salicaceae</taxon>
        <taxon>Saliceae</taxon>
        <taxon>Populus</taxon>
    </lineage>
</organism>
<dbReference type="Proteomes" id="UP001164929">
    <property type="component" value="Chromosome 11"/>
</dbReference>
<protein>
    <submittedName>
        <fullName evidence="2">Uncharacterized protein</fullName>
    </submittedName>
</protein>
<proteinExistence type="predicted"/>
<comment type="caution">
    <text evidence="2">The sequence shown here is derived from an EMBL/GenBank/DDBJ whole genome shotgun (WGS) entry which is preliminary data.</text>
</comment>
<gene>
    <name evidence="2" type="ORF">NC653_027645</name>
</gene>
<evidence type="ECO:0000313" key="2">
    <source>
        <dbReference type="EMBL" id="KAJ6979560.1"/>
    </source>
</evidence>
<evidence type="ECO:0000256" key="1">
    <source>
        <dbReference type="SAM" id="Phobius"/>
    </source>
</evidence>
<name>A0AAD6M6V9_9ROSI</name>
<dbReference type="AlphaFoldDB" id="A0AAD6M6V9"/>
<feature type="transmembrane region" description="Helical" evidence="1">
    <location>
        <begin position="75"/>
        <end position="93"/>
    </location>
</feature>
<accession>A0AAD6M6V9</accession>
<keyword evidence="3" id="KW-1185">Reference proteome</keyword>
<keyword evidence="1" id="KW-0472">Membrane</keyword>
<reference evidence="2" key="1">
    <citation type="journal article" date="2023" name="Mol. Ecol. Resour.">
        <title>Chromosome-level genome assembly of a triploid poplar Populus alba 'Berolinensis'.</title>
        <authorList>
            <person name="Chen S."/>
            <person name="Yu Y."/>
            <person name="Wang X."/>
            <person name="Wang S."/>
            <person name="Zhang T."/>
            <person name="Zhou Y."/>
            <person name="He R."/>
            <person name="Meng N."/>
            <person name="Wang Y."/>
            <person name="Liu W."/>
            <person name="Liu Z."/>
            <person name="Liu J."/>
            <person name="Guo Q."/>
            <person name="Huang H."/>
            <person name="Sederoff R.R."/>
            <person name="Wang G."/>
            <person name="Qu G."/>
            <person name="Chen S."/>
        </authorList>
    </citation>
    <scope>NUCLEOTIDE SEQUENCE</scope>
    <source>
        <strain evidence="2">SC-2020</strain>
    </source>
</reference>
<dbReference type="EMBL" id="JAQIZT010000011">
    <property type="protein sequence ID" value="KAJ6979560.1"/>
    <property type="molecule type" value="Genomic_DNA"/>
</dbReference>
<keyword evidence="1" id="KW-1133">Transmembrane helix</keyword>
<evidence type="ECO:0000313" key="3">
    <source>
        <dbReference type="Proteomes" id="UP001164929"/>
    </source>
</evidence>
<sequence>MQFPSLQNLLHLVKCLAKNGTPKASLANLVVHLYVVDCLLQFVLWLLFQDVYFCHLMVGFLAFCNKLSSLMRGSFRTLLFLICCFVRIPPRWFLFNPFLSSHNTILRYCCICNRGLPCFSISSWCVLIF</sequence>
<keyword evidence="1" id="KW-0812">Transmembrane</keyword>